<organism evidence="3 4">
    <name type="scientific">Sphaerisporangium corydalis</name>
    <dbReference type="NCBI Taxonomy" id="1441875"/>
    <lineage>
        <taxon>Bacteria</taxon>
        <taxon>Bacillati</taxon>
        <taxon>Actinomycetota</taxon>
        <taxon>Actinomycetes</taxon>
        <taxon>Streptosporangiales</taxon>
        <taxon>Streptosporangiaceae</taxon>
        <taxon>Sphaerisporangium</taxon>
    </lineage>
</organism>
<feature type="compositionally biased region" description="Basic residues" evidence="1">
    <location>
        <begin position="112"/>
        <end position="124"/>
    </location>
</feature>
<dbReference type="Pfam" id="PF18478">
    <property type="entry name" value="PIN_10"/>
    <property type="match status" value="1"/>
</dbReference>
<evidence type="ECO:0000256" key="1">
    <source>
        <dbReference type="SAM" id="MobiDB-lite"/>
    </source>
</evidence>
<dbReference type="Proteomes" id="UP001595891">
    <property type="component" value="Unassembled WGS sequence"/>
</dbReference>
<comment type="caution">
    <text evidence="3">The sequence shown here is derived from an EMBL/GenBank/DDBJ whole genome shotgun (WGS) entry which is preliminary data.</text>
</comment>
<accession>A0ABV9E820</accession>
<sequence length="124" mass="13928">MGYQVHTPAELFGSREKALGAPDDQWLPLVGQRGWVVIASDIHIFQRPHEYQAYLKARVAVFLLPGESRVEERMDLITCGLSVMCGEASQHRSGVWRLTPRGPEPYVTPITKGRRSPRSKTRSG</sequence>
<dbReference type="RefSeq" id="WP_262842767.1">
    <property type="nucleotide sequence ID" value="NZ_JANZYP010000013.1"/>
</dbReference>
<evidence type="ECO:0000313" key="3">
    <source>
        <dbReference type="EMBL" id="MFC4584752.1"/>
    </source>
</evidence>
<keyword evidence="4" id="KW-1185">Reference proteome</keyword>
<proteinExistence type="predicted"/>
<feature type="region of interest" description="Disordered" evidence="1">
    <location>
        <begin position="96"/>
        <end position="124"/>
    </location>
</feature>
<feature type="domain" description="VapC45 PIN like" evidence="2">
    <location>
        <begin position="2"/>
        <end position="65"/>
    </location>
</feature>
<gene>
    <name evidence="3" type="ORF">ACFO8L_01610</name>
</gene>
<dbReference type="EMBL" id="JBHSFN010000001">
    <property type="protein sequence ID" value="MFC4584752.1"/>
    <property type="molecule type" value="Genomic_DNA"/>
</dbReference>
<reference evidence="4" key="1">
    <citation type="journal article" date="2019" name="Int. J. Syst. Evol. Microbiol.">
        <title>The Global Catalogue of Microorganisms (GCM) 10K type strain sequencing project: providing services to taxonomists for standard genome sequencing and annotation.</title>
        <authorList>
            <consortium name="The Broad Institute Genomics Platform"/>
            <consortium name="The Broad Institute Genome Sequencing Center for Infectious Disease"/>
            <person name="Wu L."/>
            <person name="Ma J."/>
        </authorList>
    </citation>
    <scope>NUCLEOTIDE SEQUENCE [LARGE SCALE GENOMIC DNA]</scope>
    <source>
        <strain evidence="4">CCUG 49560</strain>
    </source>
</reference>
<protein>
    <recommendedName>
        <fullName evidence="2">VapC45 PIN like domain-containing protein</fullName>
    </recommendedName>
</protein>
<evidence type="ECO:0000313" key="4">
    <source>
        <dbReference type="Proteomes" id="UP001595891"/>
    </source>
</evidence>
<evidence type="ECO:0000259" key="2">
    <source>
        <dbReference type="Pfam" id="PF18478"/>
    </source>
</evidence>
<name>A0ABV9E820_9ACTN</name>
<dbReference type="InterPro" id="IPR041375">
    <property type="entry name" value="VapC45_PIN-like"/>
</dbReference>